<dbReference type="EMBL" id="CAKKNE010000005">
    <property type="protein sequence ID" value="CAH0378306.1"/>
    <property type="molecule type" value="Genomic_DNA"/>
</dbReference>
<dbReference type="Pfam" id="PF05705">
    <property type="entry name" value="DUF829"/>
    <property type="match status" value="1"/>
</dbReference>
<evidence type="ECO:0000256" key="2">
    <source>
        <dbReference type="ARBA" id="ARBA00022692"/>
    </source>
</evidence>
<dbReference type="OrthoDB" id="77878at2759"/>
<comment type="similarity">
    <text evidence="1">Belongs to the TMEM53 family.</text>
</comment>
<keyword evidence="3" id="KW-1133">Transmembrane helix</keyword>
<name>A0A8J2X2F3_9STRA</name>
<evidence type="ECO:0000256" key="4">
    <source>
        <dbReference type="ARBA" id="ARBA00023136"/>
    </source>
</evidence>
<comment type="subcellular location">
    <subcellularLocation>
        <location evidence="6">Nucleus outer membrane</location>
        <topology evidence="6">Single-pass membrane protein</topology>
    </subcellularLocation>
</comment>
<evidence type="ECO:0000256" key="5">
    <source>
        <dbReference type="ARBA" id="ARBA00023242"/>
    </source>
</evidence>
<evidence type="ECO:0000256" key="6">
    <source>
        <dbReference type="ARBA" id="ARBA00034303"/>
    </source>
</evidence>
<evidence type="ECO:0000256" key="3">
    <source>
        <dbReference type="ARBA" id="ARBA00022989"/>
    </source>
</evidence>
<gene>
    <name evidence="7" type="ORF">PECAL_5P28170</name>
</gene>
<dbReference type="SUPFAM" id="SSF53474">
    <property type="entry name" value="alpha/beta-Hydrolases"/>
    <property type="match status" value="1"/>
</dbReference>
<reference evidence="7" key="1">
    <citation type="submission" date="2021-11" db="EMBL/GenBank/DDBJ databases">
        <authorList>
            <consortium name="Genoscope - CEA"/>
            <person name="William W."/>
        </authorList>
    </citation>
    <scope>NUCLEOTIDE SEQUENCE</scope>
</reference>
<keyword evidence="4" id="KW-0472">Membrane</keyword>
<organism evidence="7 8">
    <name type="scientific">Pelagomonas calceolata</name>
    <dbReference type="NCBI Taxonomy" id="35677"/>
    <lineage>
        <taxon>Eukaryota</taxon>
        <taxon>Sar</taxon>
        <taxon>Stramenopiles</taxon>
        <taxon>Ochrophyta</taxon>
        <taxon>Pelagophyceae</taxon>
        <taxon>Pelagomonadales</taxon>
        <taxon>Pelagomonadaceae</taxon>
        <taxon>Pelagomonas</taxon>
    </lineage>
</organism>
<proteinExistence type="inferred from homology"/>
<dbReference type="InterPro" id="IPR029058">
    <property type="entry name" value="AB_hydrolase_fold"/>
</dbReference>
<dbReference type="GO" id="GO:0005640">
    <property type="term" value="C:nuclear outer membrane"/>
    <property type="evidence" value="ECO:0007669"/>
    <property type="project" value="UniProtKB-SubCell"/>
</dbReference>
<keyword evidence="2" id="KW-0812">Transmembrane</keyword>
<dbReference type="InterPro" id="IPR008547">
    <property type="entry name" value="DUF829_TMEM53"/>
</dbReference>
<dbReference type="PANTHER" id="PTHR12265:SF30">
    <property type="entry name" value="TRANSMEMBRANE PROTEIN 53"/>
    <property type="match status" value="1"/>
</dbReference>
<comment type="caution">
    <text evidence="7">The sequence shown here is derived from an EMBL/GenBank/DDBJ whole genome shotgun (WGS) entry which is preliminary data.</text>
</comment>
<dbReference type="Proteomes" id="UP000789595">
    <property type="component" value="Unassembled WGS sequence"/>
</dbReference>
<evidence type="ECO:0008006" key="9">
    <source>
        <dbReference type="Google" id="ProtNLM"/>
    </source>
</evidence>
<keyword evidence="5" id="KW-0539">Nucleus</keyword>
<evidence type="ECO:0000256" key="1">
    <source>
        <dbReference type="ARBA" id="ARBA00007387"/>
    </source>
</evidence>
<sequence length="236" mass="26560">MQREPVRRAVMLLGWSGSKLRHVRKHEACWPSGTAVFAENVTIEDTFARSGRQALREKARRLVAEAKATKAPRLYAHIFSNGGSMLLLEVLSELEPLRLDGVVYDSAPSAEGTIRPIAGPVIAYLSGGTLRERLAAVWSTLWPALLAFPVRKAHLSHFDGLYDASINIPRCELFMYSDGDRLVWRSHVEQFVARRRDQGSIVETRNFGRTPHVGHFRAQPDTYRETLAGWLEAVEK</sequence>
<protein>
    <recommendedName>
        <fullName evidence="9">Alpha/beta hydrolase</fullName>
    </recommendedName>
</protein>
<accession>A0A8J2X2F3</accession>
<dbReference type="PANTHER" id="PTHR12265">
    <property type="entry name" value="TRANSMEMBRANE PROTEIN 53"/>
    <property type="match status" value="1"/>
</dbReference>
<dbReference type="AlphaFoldDB" id="A0A8J2X2F3"/>
<evidence type="ECO:0000313" key="7">
    <source>
        <dbReference type="EMBL" id="CAH0378306.1"/>
    </source>
</evidence>
<keyword evidence="8" id="KW-1185">Reference proteome</keyword>
<evidence type="ECO:0000313" key="8">
    <source>
        <dbReference type="Proteomes" id="UP000789595"/>
    </source>
</evidence>